<organism evidence="6 7">
    <name type="scientific">Baekduia soli</name>
    <dbReference type="NCBI Taxonomy" id="496014"/>
    <lineage>
        <taxon>Bacteria</taxon>
        <taxon>Bacillati</taxon>
        <taxon>Actinomycetota</taxon>
        <taxon>Thermoleophilia</taxon>
        <taxon>Solirubrobacterales</taxon>
        <taxon>Baekduiaceae</taxon>
        <taxon>Baekduia</taxon>
    </lineage>
</organism>
<evidence type="ECO:0000259" key="5">
    <source>
        <dbReference type="PROSITE" id="PS50011"/>
    </source>
</evidence>
<protein>
    <submittedName>
        <fullName evidence="6">AarF/ABC1/UbiB kinase family protein</fullName>
    </submittedName>
</protein>
<evidence type="ECO:0000256" key="1">
    <source>
        <dbReference type="ARBA" id="ARBA00009670"/>
    </source>
</evidence>
<dbReference type="OrthoDB" id="9795390at2"/>
<dbReference type="SUPFAM" id="SSF56112">
    <property type="entry name" value="Protein kinase-like (PK-like)"/>
    <property type="match status" value="1"/>
</dbReference>
<keyword evidence="6" id="KW-0418">Kinase</keyword>
<dbReference type="Pfam" id="PF03109">
    <property type="entry name" value="ABC1"/>
    <property type="match status" value="1"/>
</dbReference>
<dbReference type="InterPro" id="IPR034646">
    <property type="entry name" value="ADCK3_dom"/>
</dbReference>
<dbReference type="AlphaFoldDB" id="A0A5B8U0T3"/>
<dbReference type="KEGG" id="bsol:FSW04_02970"/>
<dbReference type="InterPro" id="IPR000719">
    <property type="entry name" value="Prot_kinase_dom"/>
</dbReference>
<accession>A0A5B8U0T3</accession>
<evidence type="ECO:0000256" key="3">
    <source>
        <dbReference type="ARBA" id="ARBA00022741"/>
    </source>
</evidence>
<dbReference type="GO" id="GO:0004672">
    <property type="term" value="F:protein kinase activity"/>
    <property type="evidence" value="ECO:0007669"/>
    <property type="project" value="InterPro"/>
</dbReference>
<evidence type="ECO:0000313" key="6">
    <source>
        <dbReference type="EMBL" id="QEC46644.1"/>
    </source>
</evidence>
<dbReference type="PROSITE" id="PS50011">
    <property type="entry name" value="PROTEIN_KINASE_DOM"/>
    <property type="match status" value="1"/>
</dbReference>
<dbReference type="InterPro" id="IPR011009">
    <property type="entry name" value="Kinase-like_dom_sf"/>
</dbReference>
<dbReference type="RefSeq" id="WP_146916092.1">
    <property type="nucleotide sequence ID" value="NZ_CP042430.1"/>
</dbReference>
<proteinExistence type="inferred from homology"/>
<dbReference type="InterPro" id="IPR051409">
    <property type="entry name" value="Atypical_kinase_ADCK"/>
</dbReference>
<comment type="similarity">
    <text evidence="1">Belongs to the protein kinase superfamily. ADCK protein kinase family.</text>
</comment>
<dbReference type="PANTHER" id="PTHR43851:SF3">
    <property type="entry name" value="COENZYME Q8"/>
    <property type="match status" value="1"/>
</dbReference>
<dbReference type="Gene3D" id="1.10.510.10">
    <property type="entry name" value="Transferase(Phosphotransferase) domain 1"/>
    <property type="match status" value="1"/>
</dbReference>
<dbReference type="CDD" id="cd13970">
    <property type="entry name" value="ABC1_ADCK3"/>
    <property type="match status" value="1"/>
</dbReference>
<evidence type="ECO:0000256" key="2">
    <source>
        <dbReference type="ARBA" id="ARBA00022679"/>
    </source>
</evidence>
<feature type="domain" description="Protein kinase" evidence="5">
    <location>
        <begin position="127"/>
        <end position="416"/>
    </location>
</feature>
<keyword evidence="7" id="KW-1185">Reference proteome</keyword>
<reference evidence="6 7" key="1">
    <citation type="journal article" date="2018" name="J. Microbiol.">
        <title>Baekduia soli gen. nov., sp. nov., a novel bacterium isolated from the soil of Baekdu Mountain and proposal of a novel family name, Baekduiaceae fam. nov.</title>
        <authorList>
            <person name="An D.S."/>
            <person name="Siddiqi M.Z."/>
            <person name="Kim K.H."/>
            <person name="Yu H.S."/>
            <person name="Im W.T."/>
        </authorList>
    </citation>
    <scope>NUCLEOTIDE SEQUENCE [LARGE SCALE GENOMIC DNA]</scope>
    <source>
        <strain evidence="6 7">BR7-21</strain>
    </source>
</reference>
<dbReference type="GO" id="GO:0005524">
    <property type="term" value="F:ATP binding"/>
    <property type="evidence" value="ECO:0007669"/>
    <property type="project" value="UniProtKB-KW"/>
</dbReference>
<sequence length="456" mass="50498">MPKIPKSRIARTARFGGLVAGQSARWAGTQVANRGRTPERAEAADAKRALALADELVTQLGQMKGAAMKLGQVLSTVDFEMVPEGEREAFKERLASLRDAAPNVPFKGMRKVLADDLGGDLDEHFAAFAQEPIAAASIGQVYRATLHDGRDVAVKVQYPGVAEAVETDLRNAGMLLPLVRRLAPGLDARAIMDELRERIGEELDYELEAQNHRRVARAFREHPFILVPEVVTSMSTRRVLITEFVEGRGFGEVKALPEAERDRFAEICFRFFYGLVRRERIAAGDPHPGNYLLAADGRVCFLDFGLVRRMDADYLDGERALAHAVVSGDAEGVHHWLATLGYLPEPDDFSPDRVLDQLATAGEWYFTTGFRRLDPEYVRNAMEISSSPASPFFDEMRRQTIPPQALLLRRMEGLFFSVLGELRAGADWGTLALEYMADAPPSTELGRQEAAWLAGT</sequence>
<dbReference type="InterPro" id="IPR004147">
    <property type="entry name" value="ABC1_dom"/>
</dbReference>
<dbReference type="EMBL" id="CP042430">
    <property type="protein sequence ID" value="QEC46644.1"/>
    <property type="molecule type" value="Genomic_DNA"/>
</dbReference>
<evidence type="ECO:0000256" key="4">
    <source>
        <dbReference type="ARBA" id="ARBA00022840"/>
    </source>
</evidence>
<dbReference type="PANTHER" id="PTHR43851">
    <property type="match status" value="1"/>
</dbReference>
<keyword evidence="3" id="KW-0547">Nucleotide-binding</keyword>
<name>A0A5B8U0T3_9ACTN</name>
<gene>
    <name evidence="6" type="ORF">FSW04_02970</name>
</gene>
<keyword evidence="4" id="KW-0067">ATP-binding</keyword>
<dbReference type="Proteomes" id="UP000321805">
    <property type="component" value="Chromosome"/>
</dbReference>
<evidence type="ECO:0000313" key="7">
    <source>
        <dbReference type="Proteomes" id="UP000321805"/>
    </source>
</evidence>
<keyword evidence="2" id="KW-0808">Transferase</keyword>